<dbReference type="SUPFAM" id="SSF53955">
    <property type="entry name" value="Lysozyme-like"/>
    <property type="match status" value="1"/>
</dbReference>
<protein>
    <submittedName>
        <fullName evidence="3">Lytic murein transglycosylase</fullName>
    </submittedName>
</protein>
<dbReference type="RefSeq" id="WP_187480158.1">
    <property type="nucleotide sequence ID" value="NZ_CP060697.1"/>
</dbReference>
<dbReference type="AlphaFoldDB" id="A0A7G9L3K4"/>
<dbReference type="InterPro" id="IPR011970">
    <property type="entry name" value="MltB_2"/>
</dbReference>
<keyword evidence="1" id="KW-0732">Signal</keyword>
<gene>
    <name evidence="3" type="ORF">H8M03_02280</name>
</gene>
<dbReference type="GO" id="GO:0009253">
    <property type="term" value="P:peptidoglycan catabolic process"/>
    <property type="evidence" value="ECO:0007669"/>
    <property type="project" value="TreeGrafter"/>
</dbReference>
<dbReference type="Gene3D" id="1.10.530.10">
    <property type="match status" value="1"/>
</dbReference>
<accession>A0A7G9L3K4</accession>
<dbReference type="NCBIfam" id="TIGR02283">
    <property type="entry name" value="MltB_2"/>
    <property type="match status" value="1"/>
</dbReference>
<dbReference type="Gene3D" id="1.10.8.350">
    <property type="entry name" value="Bacterial muramidase"/>
    <property type="match status" value="1"/>
</dbReference>
<sequence length="390" mass="42657">MRWTVGWTIAGVAALAIGPAQAENSRVLQGNPAPVKASKAAARVAETAAAAAATAAAADQAYAQPVRQAPYANAFEQYKAYLSGRARSEGIRPATIQAVIPYLTVNGRVMELDRAQMPTGRPIQSDYFPSFRPYIDKHVTGTLISRGQSRYSSHWANLSRIQQVYGVDPSVIMAIYGKETSYGSVTGNFDLLEALATLAYEGRRRKMFEDEFIAALKLLDSGVQRWQLKGSYAGATGYPQFMPSVVLRLRADGDGDGYADIWRNEDDAFASIANYLRQAGWKRGIPWGVPVNVPANLNRAAIRSPMTPPRCAAVFKRHSRWMTVAQWRALGVMPVGRGLPDTELATLMETPGAYSPGYLLTQNYRAILDYNCSNYYAMSIGLLANAIARI</sequence>
<feature type="domain" description="Transglycosylase SLT" evidence="2">
    <location>
        <begin position="75"/>
        <end position="385"/>
    </location>
</feature>
<dbReference type="InterPro" id="IPR023346">
    <property type="entry name" value="Lysozyme-like_dom_sf"/>
</dbReference>
<evidence type="ECO:0000259" key="2">
    <source>
        <dbReference type="Pfam" id="PF13406"/>
    </source>
</evidence>
<organism evidence="3 4">
    <name type="scientific">Sphingomonas sabuli</name>
    <dbReference type="NCBI Taxonomy" id="2764186"/>
    <lineage>
        <taxon>Bacteria</taxon>
        <taxon>Pseudomonadati</taxon>
        <taxon>Pseudomonadota</taxon>
        <taxon>Alphaproteobacteria</taxon>
        <taxon>Sphingomonadales</taxon>
        <taxon>Sphingomonadaceae</taxon>
        <taxon>Sphingomonas</taxon>
    </lineage>
</organism>
<dbReference type="GO" id="GO:0008933">
    <property type="term" value="F:peptidoglycan lytic transglycosylase activity"/>
    <property type="evidence" value="ECO:0007669"/>
    <property type="project" value="TreeGrafter"/>
</dbReference>
<dbReference type="Proteomes" id="UP000515861">
    <property type="component" value="Chromosome"/>
</dbReference>
<dbReference type="PANTHER" id="PTHR30163">
    <property type="entry name" value="MEMBRANE-BOUND LYTIC MUREIN TRANSGLYCOSYLASE B"/>
    <property type="match status" value="1"/>
</dbReference>
<dbReference type="PANTHER" id="PTHR30163:SF8">
    <property type="entry name" value="LYTIC MUREIN TRANSGLYCOSYLASE"/>
    <property type="match status" value="1"/>
</dbReference>
<dbReference type="InterPro" id="IPR031304">
    <property type="entry name" value="SLT_2"/>
</dbReference>
<feature type="chain" id="PRO_5028985066" evidence="1">
    <location>
        <begin position="23"/>
        <end position="390"/>
    </location>
</feature>
<dbReference type="KEGG" id="ssau:H8M03_02280"/>
<dbReference type="EMBL" id="CP060697">
    <property type="protein sequence ID" value="QNM83203.1"/>
    <property type="molecule type" value="Genomic_DNA"/>
</dbReference>
<evidence type="ECO:0000313" key="4">
    <source>
        <dbReference type="Proteomes" id="UP000515861"/>
    </source>
</evidence>
<name>A0A7G9L3K4_9SPHN</name>
<feature type="signal peptide" evidence="1">
    <location>
        <begin position="1"/>
        <end position="22"/>
    </location>
</feature>
<keyword evidence="4" id="KW-1185">Reference proteome</keyword>
<dbReference type="Pfam" id="PF13406">
    <property type="entry name" value="SLT_2"/>
    <property type="match status" value="1"/>
</dbReference>
<proteinExistence type="predicted"/>
<dbReference type="InterPro" id="IPR043426">
    <property type="entry name" value="MltB-like"/>
</dbReference>
<evidence type="ECO:0000313" key="3">
    <source>
        <dbReference type="EMBL" id="QNM83203.1"/>
    </source>
</evidence>
<evidence type="ECO:0000256" key="1">
    <source>
        <dbReference type="SAM" id="SignalP"/>
    </source>
</evidence>
<reference evidence="3 4" key="1">
    <citation type="submission" date="2020-08" db="EMBL/GenBank/DDBJ databases">
        <title>Sphingomonas sp. sand1-3 16S ribosomal RNA gene Genome sequencing and assembly.</title>
        <authorList>
            <person name="Kang M."/>
        </authorList>
    </citation>
    <scope>NUCLEOTIDE SEQUENCE [LARGE SCALE GENOMIC DNA]</scope>
    <source>
        <strain evidence="4">sand1-3</strain>
    </source>
</reference>